<dbReference type="PRINTS" id="PR00455">
    <property type="entry name" value="HTHTETR"/>
</dbReference>
<organism evidence="6 7">
    <name type="scientific">Bowmanella dokdonensis</name>
    <dbReference type="NCBI Taxonomy" id="751969"/>
    <lineage>
        <taxon>Bacteria</taxon>
        <taxon>Pseudomonadati</taxon>
        <taxon>Pseudomonadota</taxon>
        <taxon>Gammaproteobacteria</taxon>
        <taxon>Alteromonadales</taxon>
        <taxon>Alteromonadaceae</taxon>
        <taxon>Bowmanella</taxon>
    </lineage>
</organism>
<dbReference type="Pfam" id="PF16925">
    <property type="entry name" value="TetR_C_13"/>
    <property type="match status" value="1"/>
</dbReference>
<evidence type="ECO:0000259" key="5">
    <source>
        <dbReference type="PROSITE" id="PS50977"/>
    </source>
</evidence>
<dbReference type="Gene3D" id="1.10.357.10">
    <property type="entry name" value="Tetracycline Repressor, domain 2"/>
    <property type="match status" value="1"/>
</dbReference>
<evidence type="ECO:0000256" key="4">
    <source>
        <dbReference type="PROSITE-ProRule" id="PRU00335"/>
    </source>
</evidence>
<evidence type="ECO:0000256" key="3">
    <source>
        <dbReference type="ARBA" id="ARBA00023163"/>
    </source>
</evidence>
<evidence type="ECO:0000256" key="2">
    <source>
        <dbReference type="ARBA" id="ARBA00023125"/>
    </source>
</evidence>
<protein>
    <submittedName>
        <fullName evidence="6">TetR/AcrR family transcriptional regulator</fullName>
    </submittedName>
</protein>
<dbReference type="GO" id="GO:0003677">
    <property type="term" value="F:DNA binding"/>
    <property type="evidence" value="ECO:0007669"/>
    <property type="project" value="UniProtKB-UniRule"/>
</dbReference>
<keyword evidence="3" id="KW-0804">Transcription</keyword>
<dbReference type="SUPFAM" id="SSF48498">
    <property type="entry name" value="Tetracyclin repressor-like, C-terminal domain"/>
    <property type="match status" value="1"/>
</dbReference>
<gene>
    <name evidence="6" type="ORF">J0A66_08610</name>
</gene>
<feature type="domain" description="HTH tetR-type" evidence="5">
    <location>
        <begin position="8"/>
        <end position="68"/>
    </location>
</feature>
<evidence type="ECO:0000313" key="6">
    <source>
        <dbReference type="EMBL" id="MBN7825279.1"/>
    </source>
</evidence>
<proteinExistence type="predicted"/>
<dbReference type="Gene3D" id="1.10.10.60">
    <property type="entry name" value="Homeodomain-like"/>
    <property type="match status" value="1"/>
</dbReference>
<dbReference type="PROSITE" id="PS50977">
    <property type="entry name" value="HTH_TETR_2"/>
    <property type="match status" value="1"/>
</dbReference>
<accession>A0A939DMF8</accession>
<feature type="DNA-binding region" description="H-T-H motif" evidence="4">
    <location>
        <begin position="31"/>
        <end position="50"/>
    </location>
</feature>
<name>A0A939DMF8_9ALTE</name>
<dbReference type="RefSeq" id="WP_206573394.1">
    <property type="nucleotide sequence ID" value="NZ_JAFKCV010000004.1"/>
</dbReference>
<evidence type="ECO:0000313" key="7">
    <source>
        <dbReference type="Proteomes" id="UP000664654"/>
    </source>
</evidence>
<dbReference type="InterPro" id="IPR036271">
    <property type="entry name" value="Tet_transcr_reg_TetR-rel_C_sf"/>
</dbReference>
<dbReference type="InterPro" id="IPR009057">
    <property type="entry name" value="Homeodomain-like_sf"/>
</dbReference>
<keyword evidence="1" id="KW-0805">Transcription regulation</keyword>
<dbReference type="PANTHER" id="PTHR47506:SF1">
    <property type="entry name" value="HTH-TYPE TRANSCRIPTIONAL REGULATOR YJDC"/>
    <property type="match status" value="1"/>
</dbReference>
<dbReference type="EMBL" id="JAFKCV010000004">
    <property type="protein sequence ID" value="MBN7825279.1"/>
    <property type="molecule type" value="Genomic_DNA"/>
</dbReference>
<sequence length="200" mass="21715">MTVGRKLAFDKDAALEAAMEVFWHKGYVGASLSELTEAMGINKPSLYGTFGNKEALFSQAVEKYAQRVSGSYLGLLHESGLPLKERLQRFMTAMLSAQCDKDSPRGCFISACLSESANDDIPESAIEGLYNAHQQMRDTITQLFQQDEEAHAYGLDKQASEHALFICTMLSGTAAMARTGKDLSVLSPVIGHTLAALGLE</sequence>
<evidence type="ECO:0000256" key="1">
    <source>
        <dbReference type="ARBA" id="ARBA00023015"/>
    </source>
</evidence>
<reference evidence="6" key="1">
    <citation type="submission" date="2021-03" db="EMBL/GenBank/DDBJ databases">
        <title>novel species isolated from a fishpond in China.</title>
        <authorList>
            <person name="Lu H."/>
            <person name="Cai Z."/>
        </authorList>
    </citation>
    <scope>NUCLEOTIDE SEQUENCE</scope>
    <source>
        <strain evidence="6">JCM 30855</strain>
    </source>
</reference>
<keyword evidence="2 4" id="KW-0238">DNA-binding</keyword>
<keyword evidence="7" id="KW-1185">Reference proteome</keyword>
<dbReference type="SUPFAM" id="SSF46689">
    <property type="entry name" value="Homeodomain-like"/>
    <property type="match status" value="1"/>
</dbReference>
<dbReference type="PANTHER" id="PTHR47506">
    <property type="entry name" value="TRANSCRIPTIONAL REGULATORY PROTEIN"/>
    <property type="match status" value="1"/>
</dbReference>
<dbReference type="InterPro" id="IPR001647">
    <property type="entry name" value="HTH_TetR"/>
</dbReference>
<dbReference type="AlphaFoldDB" id="A0A939DMF8"/>
<dbReference type="Pfam" id="PF00440">
    <property type="entry name" value="TetR_N"/>
    <property type="match status" value="1"/>
</dbReference>
<dbReference type="Proteomes" id="UP000664654">
    <property type="component" value="Unassembled WGS sequence"/>
</dbReference>
<comment type="caution">
    <text evidence="6">The sequence shown here is derived from an EMBL/GenBank/DDBJ whole genome shotgun (WGS) entry which is preliminary data.</text>
</comment>
<dbReference type="InterPro" id="IPR011075">
    <property type="entry name" value="TetR_C"/>
</dbReference>